<dbReference type="PROSITE" id="PS50943">
    <property type="entry name" value="HTH_CROC1"/>
    <property type="match status" value="1"/>
</dbReference>
<evidence type="ECO:0000313" key="2">
    <source>
        <dbReference type="EMBL" id="PRY40762.1"/>
    </source>
</evidence>
<dbReference type="OrthoDB" id="4790304at2"/>
<feature type="domain" description="HTH cro/C1-type" evidence="1">
    <location>
        <begin position="33"/>
        <end position="80"/>
    </location>
</feature>
<sequence>MSRELGEFLRSRRARIKPTDVGLSAGLRRRVPGLRRDEVASLAGVSVEYYVRLEQGRTAGVSDSVLDAVGRALRLSDVERTHLHNLVRPADGSSGSTPVSPTVQRLIDLMDSVPAMVLGKHLDVLAYNRLADAVYGFSALPAAERNMARRAFLNPTAHLFYPEWDAVAEETVAYLRLEAGRFPEDPELASLVGELSIKNEVFGRLWARHDVKDKVFGRKLVNHDLVGELQVEWQTFMLPGEVGQHLLTYVPVPGSATADKLAVLASWAASSPEPSQLTS</sequence>
<reference evidence="2 3" key="1">
    <citation type="submission" date="2018-03" db="EMBL/GenBank/DDBJ databases">
        <title>Genomic Encyclopedia of Archaeal and Bacterial Type Strains, Phase II (KMG-II): from individual species to whole genera.</title>
        <authorList>
            <person name="Goeker M."/>
        </authorList>
    </citation>
    <scope>NUCLEOTIDE SEQUENCE [LARGE SCALE GENOMIC DNA]</scope>
    <source>
        <strain evidence="2 3">DSM 44720</strain>
    </source>
</reference>
<dbReference type="SMART" id="SM00530">
    <property type="entry name" value="HTH_XRE"/>
    <property type="match status" value="1"/>
</dbReference>
<dbReference type="RefSeq" id="WP_106189259.1">
    <property type="nucleotide sequence ID" value="NZ_PVTF01000006.1"/>
</dbReference>
<dbReference type="CDD" id="cd00093">
    <property type="entry name" value="HTH_XRE"/>
    <property type="match status" value="1"/>
</dbReference>
<dbReference type="SUPFAM" id="SSF47413">
    <property type="entry name" value="lambda repressor-like DNA-binding domains"/>
    <property type="match status" value="1"/>
</dbReference>
<dbReference type="PANTHER" id="PTHR35010">
    <property type="entry name" value="BLL4672 PROTEIN-RELATED"/>
    <property type="match status" value="1"/>
</dbReference>
<dbReference type="Gene3D" id="1.10.260.40">
    <property type="entry name" value="lambda repressor-like DNA-binding domains"/>
    <property type="match status" value="1"/>
</dbReference>
<dbReference type="EMBL" id="PVTF01000006">
    <property type="protein sequence ID" value="PRY40762.1"/>
    <property type="molecule type" value="Genomic_DNA"/>
</dbReference>
<dbReference type="GO" id="GO:0003677">
    <property type="term" value="F:DNA binding"/>
    <property type="evidence" value="ECO:0007669"/>
    <property type="project" value="InterPro"/>
</dbReference>
<dbReference type="Pfam" id="PF13560">
    <property type="entry name" value="HTH_31"/>
    <property type="match status" value="1"/>
</dbReference>
<dbReference type="InterPro" id="IPR010982">
    <property type="entry name" value="Lambda_DNA-bd_dom_sf"/>
</dbReference>
<organism evidence="2 3">
    <name type="scientific">Umezawaea tangerina</name>
    <dbReference type="NCBI Taxonomy" id="84725"/>
    <lineage>
        <taxon>Bacteria</taxon>
        <taxon>Bacillati</taxon>
        <taxon>Actinomycetota</taxon>
        <taxon>Actinomycetes</taxon>
        <taxon>Pseudonocardiales</taxon>
        <taxon>Pseudonocardiaceae</taxon>
        <taxon>Umezawaea</taxon>
    </lineage>
</organism>
<dbReference type="Gene3D" id="3.30.450.180">
    <property type="match status" value="1"/>
</dbReference>
<keyword evidence="3" id="KW-1185">Reference proteome</keyword>
<accession>A0A2T0T520</accession>
<evidence type="ECO:0000313" key="3">
    <source>
        <dbReference type="Proteomes" id="UP000239494"/>
    </source>
</evidence>
<dbReference type="InterPro" id="IPR041413">
    <property type="entry name" value="MLTR_LBD"/>
</dbReference>
<dbReference type="Proteomes" id="UP000239494">
    <property type="component" value="Unassembled WGS sequence"/>
</dbReference>
<dbReference type="PANTHER" id="PTHR35010:SF2">
    <property type="entry name" value="BLL4672 PROTEIN"/>
    <property type="match status" value="1"/>
</dbReference>
<name>A0A2T0T520_9PSEU</name>
<dbReference type="InterPro" id="IPR001387">
    <property type="entry name" value="Cro/C1-type_HTH"/>
</dbReference>
<evidence type="ECO:0000259" key="1">
    <source>
        <dbReference type="PROSITE" id="PS50943"/>
    </source>
</evidence>
<gene>
    <name evidence="2" type="ORF">CLV43_106503</name>
</gene>
<proteinExistence type="predicted"/>
<dbReference type="Pfam" id="PF17765">
    <property type="entry name" value="MLTR_LBD"/>
    <property type="match status" value="1"/>
</dbReference>
<protein>
    <submittedName>
        <fullName evidence="2">Helix-turn-helix protein</fullName>
    </submittedName>
</protein>
<dbReference type="AlphaFoldDB" id="A0A2T0T520"/>
<comment type="caution">
    <text evidence="2">The sequence shown here is derived from an EMBL/GenBank/DDBJ whole genome shotgun (WGS) entry which is preliminary data.</text>
</comment>